<dbReference type="InterPro" id="IPR003439">
    <property type="entry name" value="ABC_transporter-like_ATP-bd"/>
</dbReference>
<evidence type="ECO:0000256" key="5">
    <source>
        <dbReference type="ARBA" id="ARBA00022741"/>
    </source>
</evidence>
<dbReference type="InterPro" id="IPR027417">
    <property type="entry name" value="P-loop_NTPase"/>
</dbReference>
<feature type="domain" description="ABC transporter" evidence="11">
    <location>
        <begin position="328"/>
        <end position="549"/>
    </location>
</feature>
<keyword evidence="14" id="KW-1185">Reference proteome</keyword>
<dbReference type="Pfam" id="PF00005">
    <property type="entry name" value="ABC_tran"/>
    <property type="match status" value="2"/>
</dbReference>
<gene>
    <name evidence="13" type="ORF">NLI96_g7682</name>
</gene>
<feature type="compositionally biased region" description="Basic and acidic residues" evidence="9">
    <location>
        <begin position="286"/>
        <end position="295"/>
    </location>
</feature>
<feature type="transmembrane region" description="Helical" evidence="10">
    <location>
        <begin position="612"/>
        <end position="636"/>
    </location>
</feature>
<dbReference type="SUPFAM" id="SSF52540">
    <property type="entry name" value="P-loop containing nucleoside triphosphate hydrolases"/>
    <property type="match status" value="2"/>
</dbReference>
<evidence type="ECO:0000256" key="3">
    <source>
        <dbReference type="ARBA" id="ARBA00022448"/>
    </source>
</evidence>
<keyword evidence="3" id="KW-0813">Transport</keyword>
<evidence type="ECO:0000256" key="10">
    <source>
        <dbReference type="SAM" id="Phobius"/>
    </source>
</evidence>
<evidence type="ECO:0000256" key="9">
    <source>
        <dbReference type="SAM" id="MobiDB-lite"/>
    </source>
</evidence>
<keyword evidence="6" id="KW-0067">ATP-binding</keyword>
<comment type="similarity">
    <text evidence="2">Belongs to the ABC transporter superfamily. ABCC family. Conjugate transporter (TC 3.A.1.208) subfamily.</text>
</comment>
<keyword evidence="4 10" id="KW-0812">Transmembrane</keyword>
<dbReference type="PROSITE" id="PS50929">
    <property type="entry name" value="ABC_TM1F"/>
    <property type="match status" value="2"/>
</dbReference>
<dbReference type="Gene3D" id="1.20.1560.10">
    <property type="entry name" value="ABC transporter type 1, transmembrane domain"/>
    <property type="match status" value="3"/>
</dbReference>
<keyword evidence="7 10" id="KW-1133">Transmembrane helix</keyword>
<dbReference type="AlphaFoldDB" id="A0AAD5V0D0"/>
<protein>
    <recommendedName>
        <fullName evidence="15">Multidrug resistance-associated ABC transporter</fullName>
    </recommendedName>
</protein>
<dbReference type="CDD" id="cd03244">
    <property type="entry name" value="ABCC_MRP_domain2"/>
    <property type="match status" value="1"/>
</dbReference>
<dbReference type="InterPro" id="IPR036640">
    <property type="entry name" value="ABC1_TM_sf"/>
</dbReference>
<feature type="transmembrane region" description="Helical" evidence="10">
    <location>
        <begin position="87"/>
        <end position="105"/>
    </location>
</feature>
<keyword evidence="8 10" id="KW-0472">Membrane</keyword>
<evidence type="ECO:0000256" key="6">
    <source>
        <dbReference type="ARBA" id="ARBA00022840"/>
    </source>
</evidence>
<feature type="domain" description="ABC transmembrane type-1" evidence="12">
    <location>
        <begin position="1"/>
        <end position="227"/>
    </location>
</feature>
<dbReference type="GO" id="GO:0016887">
    <property type="term" value="F:ATP hydrolysis activity"/>
    <property type="evidence" value="ECO:0007669"/>
    <property type="project" value="InterPro"/>
</dbReference>
<evidence type="ECO:0000256" key="2">
    <source>
        <dbReference type="ARBA" id="ARBA00009726"/>
    </source>
</evidence>
<dbReference type="Gene3D" id="3.40.50.300">
    <property type="entry name" value="P-loop containing nucleotide triphosphate hydrolases"/>
    <property type="match status" value="2"/>
</dbReference>
<dbReference type="InterPro" id="IPR003593">
    <property type="entry name" value="AAA+_ATPase"/>
</dbReference>
<dbReference type="CDD" id="cd18597">
    <property type="entry name" value="ABC_6TM_YOR1_D1_like"/>
    <property type="match status" value="1"/>
</dbReference>
<dbReference type="InterPro" id="IPR050173">
    <property type="entry name" value="ABC_transporter_C-like"/>
</dbReference>
<evidence type="ECO:0000313" key="14">
    <source>
        <dbReference type="Proteomes" id="UP001212997"/>
    </source>
</evidence>
<dbReference type="PANTHER" id="PTHR24223:SF456">
    <property type="entry name" value="MULTIDRUG RESISTANCE-ASSOCIATED PROTEIN LETHAL(2)03659"/>
    <property type="match status" value="1"/>
</dbReference>
<evidence type="ECO:0008006" key="15">
    <source>
        <dbReference type="Google" id="ProtNLM"/>
    </source>
</evidence>
<feature type="transmembrane region" description="Helical" evidence="10">
    <location>
        <begin position="656"/>
        <end position="686"/>
    </location>
</feature>
<feature type="domain" description="ABC transmembrane type-1" evidence="12">
    <location>
        <begin position="617"/>
        <end position="742"/>
    </location>
</feature>
<dbReference type="PROSITE" id="PS00211">
    <property type="entry name" value="ABC_TRANSPORTER_1"/>
    <property type="match status" value="2"/>
</dbReference>
<dbReference type="Proteomes" id="UP001212997">
    <property type="component" value="Unassembled WGS sequence"/>
</dbReference>
<evidence type="ECO:0000256" key="8">
    <source>
        <dbReference type="ARBA" id="ARBA00023136"/>
    </source>
</evidence>
<evidence type="ECO:0000259" key="12">
    <source>
        <dbReference type="PROSITE" id="PS50929"/>
    </source>
</evidence>
<evidence type="ECO:0000313" key="13">
    <source>
        <dbReference type="EMBL" id="KAJ3481406.1"/>
    </source>
</evidence>
<dbReference type="EMBL" id="JANAWD010000323">
    <property type="protein sequence ID" value="KAJ3481406.1"/>
    <property type="molecule type" value="Genomic_DNA"/>
</dbReference>
<dbReference type="GO" id="GO:0016020">
    <property type="term" value="C:membrane"/>
    <property type="evidence" value="ECO:0007669"/>
    <property type="project" value="UniProtKB-SubCell"/>
</dbReference>
<dbReference type="GO" id="GO:0005524">
    <property type="term" value="F:ATP binding"/>
    <property type="evidence" value="ECO:0007669"/>
    <property type="project" value="UniProtKB-KW"/>
</dbReference>
<accession>A0AAD5V0D0</accession>
<dbReference type="InterPro" id="IPR017871">
    <property type="entry name" value="ABC_transporter-like_CS"/>
</dbReference>
<dbReference type="PROSITE" id="PS50893">
    <property type="entry name" value="ABC_TRANSPORTER_2"/>
    <property type="match status" value="2"/>
</dbReference>
<comment type="subcellular location">
    <subcellularLocation>
        <location evidence="1">Membrane</location>
        <topology evidence="1">Multi-pass membrane protein</topology>
    </subcellularLocation>
</comment>
<name>A0AAD5V0D0_9APHY</name>
<feature type="transmembrane region" description="Helical" evidence="10">
    <location>
        <begin position="211"/>
        <end position="232"/>
    </location>
</feature>
<feature type="region of interest" description="Disordered" evidence="9">
    <location>
        <begin position="269"/>
        <end position="325"/>
    </location>
</feature>
<evidence type="ECO:0000256" key="7">
    <source>
        <dbReference type="ARBA" id="ARBA00022989"/>
    </source>
</evidence>
<keyword evidence="5" id="KW-0547">Nucleotide-binding</keyword>
<proteinExistence type="inferred from homology"/>
<evidence type="ECO:0000259" key="11">
    <source>
        <dbReference type="PROSITE" id="PS50893"/>
    </source>
</evidence>
<evidence type="ECO:0000256" key="4">
    <source>
        <dbReference type="ARBA" id="ARBA00022692"/>
    </source>
</evidence>
<comment type="caution">
    <text evidence="13">The sequence shown here is derived from an EMBL/GenBank/DDBJ whole genome shotgun (WGS) entry which is preliminary data.</text>
</comment>
<dbReference type="SMART" id="SM00382">
    <property type="entry name" value="AAA"/>
    <property type="match status" value="2"/>
</dbReference>
<dbReference type="CDD" id="cd03250">
    <property type="entry name" value="ABCC_MRP_domain1"/>
    <property type="match status" value="1"/>
</dbReference>
<dbReference type="Pfam" id="PF00664">
    <property type="entry name" value="ABC_membrane"/>
    <property type="match status" value="3"/>
</dbReference>
<dbReference type="FunFam" id="3.40.50.300:FF:000997">
    <property type="entry name" value="Multidrug resistance-associated protein 1"/>
    <property type="match status" value="1"/>
</dbReference>
<sequence>MSNHFMQTAMTIGLCVRTTMIGIIFRKSLRLSGRARVEHSVGQVTTMVSTDASRLDRSCFHAHNLWVAPIQIAIGVGLLLGNLGYSALVGLAVLVFGFPIQFYLVRIMFSERRKGVGITDQRVRLTTEVLQGIRLLKFYAWEAFYAHKIGNQRTTEVRTIRRRALARSILVSVVTFQPILASILSFITYALTGHDLNVAIIFSSLQFFNIIRAPLMLFPAVITVIADSLVALNRISKFLTAEDMPEPYSLMPSGDYAVDIDGDFKWETTHKPGSYTGKPRRKAKEKPKGARKPSDTGKIQGLFHPRKRTPDQLLPTNTTESRYPDEKLEKRSIESDVEKPFELTNIKLKIPKGAFVAIVGRVGSGKSSLLQAMIGEMRKTRGSITYTSGLAYVPQSAWIMNASLRQNIIFGQDEDDDRFHEIVKACSLEHDLDMLPDGEHTEIGEKGINLSGGQKARVSLARAAYSGADIVLMDDSLSAVDAYVGKQILENCLLDGPLADKTRVLATHALHVLDKTDYIYVMENGMIVEQGTYQDLMRSSVFFARIMDEYGSLEKEKAKEIRDSRPDIKQVTNAKSSGNKKGAMTLMQAEERITGSVALSTYAKYLRFGGGIVWGPIILVLLILSQGAQVANNVFLGFWTAESISGFSEGDYMATYAALGVATAIFSFSLSFSVSLSTLVAGFRLFNAALLAVLRSPVSFFDTTPMGNTNANFMKTTADFIFSGRVMSRFSKDQDTLDNELSVTAFQGPLSTTDGAPWRQNDLIPSCDLLSIHPIQASLAHLYVTDQIVLTKAPETLTGLSTVRGYGEQARFVRNAEAGLDMENRAYFMTIAIQRWLGVRLDLLGNFLILGIALFASGFRKSVNPSKTGVVLSYTLSITQTFCKQPTFSNKPPPNRVLPLADLVSTYAQNEQNFNAAERVLYYTELEPEGELTTPNDPPTSWPDRGEITFKDVKLAYRPGLPLVLKGVTFEIRAGEKVRIVFRGIKICSTSCLDRWAWLEERVRDLSSSLRTFVDSGGFAGAGKSSLLQALFRIVNLENGCITIDGCDIKDIGLDILRGRLALVPQDSTLFLGTLRDNLDPQGTRTDAEIISALKRAWLLPREKTSADPMAEAKFSLDSAVSDEGSNYSAGEKQLLALCRALVKNSRIIVLDEATSNVDVETDAKIQKTIQTEFSSSTLLCIAHRLNTIVYYDRILVMDAGQVAEFDTPLNLFDKEDSIFRSLCNEAGLTRQDILRIRASVAPVASSSLSPA</sequence>
<organism evidence="13 14">
    <name type="scientific">Meripilus lineatus</name>
    <dbReference type="NCBI Taxonomy" id="2056292"/>
    <lineage>
        <taxon>Eukaryota</taxon>
        <taxon>Fungi</taxon>
        <taxon>Dikarya</taxon>
        <taxon>Basidiomycota</taxon>
        <taxon>Agaricomycotina</taxon>
        <taxon>Agaricomycetes</taxon>
        <taxon>Polyporales</taxon>
        <taxon>Meripilaceae</taxon>
        <taxon>Meripilus</taxon>
    </lineage>
</organism>
<dbReference type="SUPFAM" id="SSF90123">
    <property type="entry name" value="ABC transporter transmembrane region"/>
    <property type="match status" value="3"/>
</dbReference>
<dbReference type="InterPro" id="IPR011527">
    <property type="entry name" value="ABC1_TM_dom"/>
</dbReference>
<feature type="transmembrane region" description="Helical" evidence="10">
    <location>
        <begin position="64"/>
        <end position="81"/>
    </location>
</feature>
<feature type="transmembrane region" description="Helical" evidence="10">
    <location>
        <begin position="837"/>
        <end position="859"/>
    </location>
</feature>
<reference evidence="13" key="1">
    <citation type="submission" date="2022-07" db="EMBL/GenBank/DDBJ databases">
        <title>Genome Sequence of Physisporinus lineatus.</title>
        <authorList>
            <person name="Buettner E."/>
        </authorList>
    </citation>
    <scope>NUCLEOTIDE SEQUENCE</scope>
    <source>
        <strain evidence="13">VT162</strain>
    </source>
</reference>
<feature type="domain" description="ABC transporter" evidence="11">
    <location>
        <begin position="948"/>
        <end position="1225"/>
    </location>
</feature>
<feature type="transmembrane region" description="Helical" evidence="10">
    <location>
        <begin position="168"/>
        <end position="191"/>
    </location>
</feature>
<evidence type="ECO:0000256" key="1">
    <source>
        <dbReference type="ARBA" id="ARBA00004141"/>
    </source>
</evidence>
<dbReference type="PANTHER" id="PTHR24223">
    <property type="entry name" value="ATP-BINDING CASSETTE SUB-FAMILY C"/>
    <property type="match status" value="1"/>
</dbReference>
<dbReference type="GO" id="GO:0140359">
    <property type="term" value="F:ABC-type transporter activity"/>
    <property type="evidence" value="ECO:0007669"/>
    <property type="project" value="InterPro"/>
</dbReference>